<dbReference type="GO" id="GO:0005789">
    <property type="term" value="C:endoplasmic reticulum membrane"/>
    <property type="evidence" value="ECO:0000318"/>
    <property type="project" value="GO_Central"/>
</dbReference>
<evidence type="ECO:0000256" key="1">
    <source>
        <dbReference type="ARBA" id="ARBA00004477"/>
    </source>
</evidence>
<dbReference type="AlphaFoldDB" id="K7MRL5"/>
<evidence type="ECO:0000256" key="8">
    <source>
        <dbReference type="ARBA" id="ARBA00023136"/>
    </source>
</evidence>
<dbReference type="PANTHER" id="PTHR10778:SF10">
    <property type="entry name" value="SOLUTE CARRIER FAMILY 35 MEMBER B1"/>
    <property type="match status" value="1"/>
</dbReference>
<proteinExistence type="inferred from homology"/>
<reference evidence="10" key="3">
    <citation type="submission" date="2018-07" db="EMBL/GenBank/DDBJ databases">
        <title>WGS assembly of Glycine max.</title>
        <authorList>
            <person name="Schmutz J."/>
            <person name="Cannon S."/>
            <person name="Schlueter J."/>
            <person name="Ma J."/>
            <person name="Mitros T."/>
            <person name="Nelson W."/>
            <person name="Hyten D."/>
            <person name="Song Q."/>
            <person name="Thelen J."/>
            <person name="Cheng J."/>
            <person name="Xu D."/>
            <person name="Hellsten U."/>
            <person name="May G."/>
            <person name="Yu Y."/>
            <person name="Sakurai T."/>
            <person name="Umezawa T."/>
            <person name="Bhattacharyya M."/>
            <person name="Sandhu D."/>
            <person name="Valliyodan B."/>
            <person name="Lindquist E."/>
            <person name="Peto M."/>
            <person name="Grant D."/>
            <person name="Shu S."/>
            <person name="Goodstein D."/>
            <person name="Barry K."/>
            <person name="Futrell-Griggs M."/>
            <person name="Abernathy B."/>
            <person name="Du J."/>
            <person name="Tian Z."/>
            <person name="Zhu L."/>
            <person name="Gill N."/>
            <person name="Joshi T."/>
            <person name="Libault M."/>
            <person name="Sethuraman A."/>
            <person name="Zhang X."/>
            <person name="Shinozaki K."/>
            <person name="Nguyen H."/>
            <person name="Wing R."/>
            <person name="Cregan P."/>
            <person name="Specht J."/>
            <person name="Grimwood J."/>
            <person name="Rokhsar D."/>
            <person name="Stacey G."/>
            <person name="Shoemaker R."/>
            <person name="Jackson S."/>
        </authorList>
    </citation>
    <scope>NUCLEOTIDE SEQUENCE</scope>
    <source>
        <tissue evidence="10">Callus</tissue>
    </source>
</reference>
<keyword evidence="12" id="KW-1185">Reference proteome</keyword>
<organism evidence="10">
    <name type="scientific">Glycine max</name>
    <name type="common">Soybean</name>
    <name type="synonym">Glycine hispida</name>
    <dbReference type="NCBI Taxonomy" id="3847"/>
    <lineage>
        <taxon>Eukaryota</taxon>
        <taxon>Viridiplantae</taxon>
        <taxon>Streptophyta</taxon>
        <taxon>Embryophyta</taxon>
        <taxon>Tracheophyta</taxon>
        <taxon>Spermatophyta</taxon>
        <taxon>Magnoliopsida</taxon>
        <taxon>eudicotyledons</taxon>
        <taxon>Gunneridae</taxon>
        <taxon>Pentapetalae</taxon>
        <taxon>rosids</taxon>
        <taxon>fabids</taxon>
        <taxon>Fabales</taxon>
        <taxon>Fabaceae</taxon>
        <taxon>Papilionoideae</taxon>
        <taxon>50 kb inversion clade</taxon>
        <taxon>NPAAA clade</taxon>
        <taxon>indigoferoid/millettioid clade</taxon>
        <taxon>Phaseoleae</taxon>
        <taxon>Glycine</taxon>
        <taxon>Glycine subgen. Soja</taxon>
    </lineage>
</organism>
<evidence type="ECO:0000313" key="11">
    <source>
        <dbReference type="EnsemblPlants" id="KRG99133"/>
    </source>
</evidence>
<evidence type="ECO:0000256" key="4">
    <source>
        <dbReference type="ARBA" id="ARBA00022449"/>
    </source>
</evidence>
<dbReference type="eggNOG" id="KOG1581">
    <property type="taxonomic scope" value="Eukaryota"/>
</dbReference>
<evidence type="ECO:0000313" key="10">
    <source>
        <dbReference type="EMBL" id="KRG99133.1"/>
    </source>
</evidence>
<dbReference type="STRING" id="3847.K7MRL5"/>
<dbReference type="PaxDb" id="3847-GLYMA18G16051.1"/>
<evidence type="ECO:0000256" key="9">
    <source>
        <dbReference type="SAM" id="SignalP"/>
    </source>
</evidence>
<dbReference type="EMBL" id="CM000851">
    <property type="protein sequence ID" value="KRG99133.1"/>
    <property type="molecule type" value="Genomic_DNA"/>
</dbReference>
<keyword evidence="7" id="KW-1133">Transmembrane helix</keyword>
<dbReference type="GO" id="GO:0005459">
    <property type="term" value="F:UDP-galactose transmembrane transporter activity"/>
    <property type="evidence" value="ECO:0000318"/>
    <property type="project" value="GO_Central"/>
</dbReference>
<dbReference type="InterPro" id="IPR013657">
    <property type="entry name" value="SCL35B1-4/HUT1"/>
</dbReference>
<keyword evidence="8" id="KW-0472">Membrane</keyword>
<protein>
    <submittedName>
        <fullName evidence="10 11">Uncharacterized protein</fullName>
    </submittedName>
</protein>
<feature type="chain" id="PRO_5014581872" evidence="9">
    <location>
        <begin position="22"/>
        <end position="127"/>
    </location>
</feature>
<keyword evidence="3" id="KW-0813">Transport</keyword>
<evidence type="ECO:0000256" key="3">
    <source>
        <dbReference type="ARBA" id="ARBA00022448"/>
    </source>
</evidence>
<keyword evidence="9" id="KW-0732">Signal</keyword>
<dbReference type="PANTHER" id="PTHR10778">
    <property type="entry name" value="SOLUTE CARRIER FAMILY 35 MEMBER B"/>
    <property type="match status" value="1"/>
</dbReference>
<comment type="similarity">
    <text evidence="2">Belongs to the nucleotide-sugar transporter family. UDP-galactose:UMP antiporter (TC 2.A.7.11) subfamily.</text>
</comment>
<feature type="signal peptide" evidence="9">
    <location>
        <begin position="1"/>
        <end position="21"/>
    </location>
</feature>
<dbReference type="Proteomes" id="UP000008827">
    <property type="component" value="Chromosome 18"/>
</dbReference>
<comment type="subcellular location">
    <subcellularLocation>
        <location evidence="1">Endoplasmic reticulum membrane</location>
        <topology evidence="1">Multi-pass membrane protein</topology>
    </subcellularLocation>
</comment>
<evidence type="ECO:0000256" key="2">
    <source>
        <dbReference type="ARBA" id="ARBA00008349"/>
    </source>
</evidence>
<dbReference type="GO" id="GO:0005460">
    <property type="term" value="F:UDP-glucose transmembrane transporter activity"/>
    <property type="evidence" value="ECO:0000318"/>
    <property type="project" value="GO_Central"/>
</dbReference>
<dbReference type="InParanoid" id="K7MRL5"/>
<gene>
    <name evidence="10" type="ORF">GLYMA_18G123700</name>
</gene>
<name>K7MRL5_SOYBN</name>
<dbReference type="GO" id="GO:0072334">
    <property type="term" value="P:UDP-galactose transmembrane transport"/>
    <property type="evidence" value="ECO:0000318"/>
    <property type="project" value="GO_Central"/>
</dbReference>
<dbReference type="Gramene" id="KRG99133">
    <property type="protein sequence ID" value="KRG99133"/>
    <property type="gene ID" value="GLYMA_18G123700"/>
</dbReference>
<dbReference type="GO" id="GO:0000139">
    <property type="term" value="C:Golgi membrane"/>
    <property type="evidence" value="ECO:0000318"/>
    <property type="project" value="GO_Central"/>
</dbReference>
<evidence type="ECO:0000256" key="5">
    <source>
        <dbReference type="ARBA" id="ARBA00022692"/>
    </source>
</evidence>
<reference evidence="11" key="2">
    <citation type="submission" date="2018-02" db="UniProtKB">
        <authorList>
            <consortium name="EnsemblPlants"/>
        </authorList>
    </citation>
    <scope>IDENTIFICATION</scope>
    <source>
        <strain evidence="11">Williams 82</strain>
    </source>
</reference>
<dbReference type="OMA" id="FWESPIN"/>
<accession>K7MRL5</accession>
<evidence type="ECO:0000313" key="12">
    <source>
        <dbReference type="Proteomes" id="UP000008827"/>
    </source>
</evidence>
<sequence>MLSLGYWLCFLNLVFDGFTNATHDSLKARYPNTSAWNAVCFCKKHPDATWDIFLYCCCGAIGQNFVFLTINRFGSLVNTTITTTCKFWESPINKSRQWGCVLMVFSGLSYQIYLKWQKLQRLQRKAM</sequence>
<dbReference type="GO" id="GO:0015297">
    <property type="term" value="F:antiporter activity"/>
    <property type="evidence" value="ECO:0007669"/>
    <property type="project" value="UniProtKB-KW"/>
</dbReference>
<reference evidence="10 11" key="1">
    <citation type="journal article" date="2010" name="Nature">
        <title>Genome sequence of the palaeopolyploid soybean.</title>
        <authorList>
            <person name="Schmutz J."/>
            <person name="Cannon S.B."/>
            <person name="Schlueter J."/>
            <person name="Ma J."/>
            <person name="Mitros T."/>
            <person name="Nelson W."/>
            <person name="Hyten D.L."/>
            <person name="Song Q."/>
            <person name="Thelen J.J."/>
            <person name="Cheng J."/>
            <person name="Xu D."/>
            <person name="Hellsten U."/>
            <person name="May G.D."/>
            <person name="Yu Y."/>
            <person name="Sakurai T."/>
            <person name="Umezawa T."/>
            <person name="Bhattacharyya M.K."/>
            <person name="Sandhu D."/>
            <person name="Valliyodan B."/>
            <person name="Lindquist E."/>
            <person name="Peto M."/>
            <person name="Grant D."/>
            <person name="Shu S."/>
            <person name="Goodstein D."/>
            <person name="Barry K."/>
            <person name="Futrell-Griggs M."/>
            <person name="Abernathy B."/>
            <person name="Du J."/>
            <person name="Tian Z."/>
            <person name="Zhu L."/>
            <person name="Gill N."/>
            <person name="Joshi T."/>
            <person name="Libault M."/>
            <person name="Sethuraman A."/>
            <person name="Zhang X.-C."/>
            <person name="Shinozaki K."/>
            <person name="Nguyen H.T."/>
            <person name="Wing R.A."/>
            <person name="Cregan P."/>
            <person name="Specht J."/>
            <person name="Grimwood J."/>
            <person name="Rokhsar D."/>
            <person name="Stacey G."/>
            <person name="Shoemaker R.C."/>
            <person name="Jackson S.A."/>
        </authorList>
    </citation>
    <scope>NUCLEOTIDE SEQUENCE</scope>
    <source>
        <strain evidence="11">cv. Williams 82</strain>
        <tissue evidence="10">Callus</tissue>
    </source>
</reference>
<dbReference type="HOGENOM" id="CLU_1974525_0_0_1"/>
<keyword evidence="6" id="KW-0256">Endoplasmic reticulum</keyword>
<keyword evidence="4" id="KW-0050">Antiport</keyword>
<dbReference type="Pfam" id="PF08449">
    <property type="entry name" value="UAA"/>
    <property type="match status" value="1"/>
</dbReference>
<dbReference type="EnsemblPlants" id="KRG99133">
    <property type="protein sequence ID" value="KRG99133"/>
    <property type="gene ID" value="GLYMA_18G123700"/>
</dbReference>
<evidence type="ECO:0000256" key="7">
    <source>
        <dbReference type="ARBA" id="ARBA00022989"/>
    </source>
</evidence>
<evidence type="ECO:0000256" key="6">
    <source>
        <dbReference type="ARBA" id="ARBA00022824"/>
    </source>
</evidence>
<keyword evidence="5" id="KW-0812">Transmembrane</keyword>